<evidence type="ECO:0000256" key="1">
    <source>
        <dbReference type="ARBA" id="ARBA00000799"/>
    </source>
</evidence>
<dbReference type="SUPFAM" id="SSF56322">
    <property type="entry name" value="ADC synthase"/>
    <property type="match status" value="1"/>
</dbReference>
<dbReference type="EC" id="5.4.4.2" evidence="3"/>
<accession>A0ABV9GSI8</accession>
<dbReference type="InterPro" id="IPR019999">
    <property type="entry name" value="Anth_synth_I-like"/>
</dbReference>
<organism evidence="7 8">
    <name type="scientific">Camelliibacillus cellulosilyticus</name>
    <dbReference type="NCBI Taxonomy" id="2174486"/>
    <lineage>
        <taxon>Bacteria</taxon>
        <taxon>Bacillati</taxon>
        <taxon>Bacillota</taxon>
        <taxon>Bacilli</taxon>
        <taxon>Bacillales</taxon>
        <taxon>Sporolactobacillaceae</taxon>
        <taxon>Camelliibacillus</taxon>
    </lineage>
</organism>
<evidence type="ECO:0000313" key="8">
    <source>
        <dbReference type="Proteomes" id="UP001596022"/>
    </source>
</evidence>
<protein>
    <recommendedName>
        <fullName evidence="3">isochorismate synthase</fullName>
        <ecNumber evidence="3">5.4.4.2</ecNumber>
    </recommendedName>
    <alternativeName>
        <fullName evidence="5">Isochorismate mutase</fullName>
    </alternativeName>
</protein>
<name>A0ABV9GSI8_9BACL</name>
<dbReference type="Gene3D" id="3.60.120.10">
    <property type="entry name" value="Anthranilate synthase"/>
    <property type="match status" value="1"/>
</dbReference>
<dbReference type="InterPro" id="IPR004561">
    <property type="entry name" value="IsoChor_synthase"/>
</dbReference>
<keyword evidence="4" id="KW-0413">Isomerase</keyword>
<dbReference type="Proteomes" id="UP001596022">
    <property type="component" value="Unassembled WGS sequence"/>
</dbReference>
<dbReference type="EMBL" id="JBHSFW010000010">
    <property type="protein sequence ID" value="MFC4619595.1"/>
    <property type="molecule type" value="Genomic_DNA"/>
</dbReference>
<evidence type="ECO:0000259" key="6">
    <source>
        <dbReference type="Pfam" id="PF00425"/>
    </source>
</evidence>
<feature type="domain" description="Chorismate-utilising enzyme C-terminal" evidence="6">
    <location>
        <begin position="200"/>
        <end position="452"/>
    </location>
</feature>
<dbReference type="RefSeq" id="WP_376846690.1">
    <property type="nucleotide sequence ID" value="NZ_JBHSFW010000010.1"/>
</dbReference>
<dbReference type="InterPro" id="IPR005801">
    <property type="entry name" value="ADC_synthase"/>
</dbReference>
<dbReference type="PANTHER" id="PTHR42839">
    <property type="entry name" value="ISOCHORISMATE SYNTHASE ENTC"/>
    <property type="match status" value="1"/>
</dbReference>
<comment type="similarity">
    <text evidence="2">Belongs to the isochorismate synthase family.</text>
</comment>
<reference evidence="8" key="1">
    <citation type="journal article" date="2019" name="Int. J. Syst. Evol. Microbiol.">
        <title>The Global Catalogue of Microorganisms (GCM) 10K type strain sequencing project: providing services to taxonomists for standard genome sequencing and annotation.</title>
        <authorList>
            <consortium name="The Broad Institute Genomics Platform"/>
            <consortium name="The Broad Institute Genome Sequencing Center for Infectious Disease"/>
            <person name="Wu L."/>
            <person name="Ma J."/>
        </authorList>
    </citation>
    <scope>NUCLEOTIDE SEQUENCE [LARGE SCALE GENOMIC DNA]</scope>
    <source>
        <strain evidence="8">CGMCC 1.16306</strain>
    </source>
</reference>
<dbReference type="NCBIfam" id="TIGR00543">
    <property type="entry name" value="isochor_syn"/>
    <property type="match status" value="1"/>
</dbReference>
<comment type="catalytic activity">
    <reaction evidence="1">
        <text>chorismate = isochorismate</text>
        <dbReference type="Rhea" id="RHEA:18985"/>
        <dbReference type="ChEBI" id="CHEBI:29748"/>
        <dbReference type="ChEBI" id="CHEBI:29780"/>
        <dbReference type="EC" id="5.4.4.2"/>
    </reaction>
</comment>
<evidence type="ECO:0000256" key="3">
    <source>
        <dbReference type="ARBA" id="ARBA00012824"/>
    </source>
</evidence>
<proteinExistence type="inferred from homology"/>
<dbReference type="PRINTS" id="PR00095">
    <property type="entry name" value="ANTSNTHASEI"/>
</dbReference>
<evidence type="ECO:0000256" key="5">
    <source>
        <dbReference type="ARBA" id="ARBA00041564"/>
    </source>
</evidence>
<dbReference type="InterPro" id="IPR015890">
    <property type="entry name" value="Chorismate_C"/>
</dbReference>
<evidence type="ECO:0000256" key="4">
    <source>
        <dbReference type="ARBA" id="ARBA00023235"/>
    </source>
</evidence>
<evidence type="ECO:0000313" key="7">
    <source>
        <dbReference type="EMBL" id="MFC4619595.1"/>
    </source>
</evidence>
<dbReference type="PANTHER" id="PTHR42839:SF1">
    <property type="entry name" value="ISOCHORISMATE SYNTHASE MENF"/>
    <property type="match status" value="1"/>
</dbReference>
<keyword evidence="8" id="KW-1185">Reference proteome</keyword>
<comment type="caution">
    <text evidence="7">The sequence shown here is derived from an EMBL/GenBank/DDBJ whole genome shotgun (WGS) entry which is preliminary data.</text>
</comment>
<gene>
    <name evidence="7" type="ORF">ACFO4N_12810</name>
</gene>
<dbReference type="Pfam" id="PF00425">
    <property type="entry name" value="Chorismate_bind"/>
    <property type="match status" value="1"/>
</dbReference>
<evidence type="ECO:0000256" key="2">
    <source>
        <dbReference type="ARBA" id="ARBA00005297"/>
    </source>
</evidence>
<sequence>MISAGQQGLIDKLQEGIDTAKKYSQQVLVSHVMPVKVNDPLDLFRSGEPFCHGRRIFWQDSSGMTIVAIGSVFESIKNGEGRYDAVKSDWERLMTFAKSDAVINGTGPMMIGGFSFNTRSMPVEEWASFPDAGFTCPHYMLTVKDGEAWLTMNQIVCQHDDAFEMAEILRKKSEQWLESHLPTSSFVTWRLTDKEPLHTEAWLEAVRTATDRMKDGALKKIVLSRVLTATADHPLDPTTMLSRLRAHESNCTVFAFERDGDCFIGATPERLVKRDGQVFYVDSLAGTAPRGRDGREDEALGSALLNDAKNRAEHQYVVQMIKETLGTFCESVKALERPRLLKNKNVQHLHTPITGLGRVGASLFDAVKWLHPTPAMGGTPTDEALRLIRQLESHERGWYASPIGWIDQSGNGDFAVAIRSALVQDKRARLYSGCGVVADSDPLDEYRETDMKFRPILNVLEGMAK</sequence>